<gene>
    <name evidence="2" type="ORF">M422DRAFT_252492</name>
</gene>
<dbReference type="HOGENOM" id="CLU_2279280_0_0_1"/>
<protein>
    <submittedName>
        <fullName evidence="2">Uncharacterized protein</fullName>
    </submittedName>
</protein>
<dbReference type="Gene3D" id="3.40.525.10">
    <property type="entry name" value="CRAL-TRIO lipid binding domain"/>
    <property type="match status" value="1"/>
</dbReference>
<sequence length="102" mass="10784">MVFIDLFISGTDYTTALLKDVDAENLPSFLGGKCTCEGTGGCKLSSAGPWLDGRVYHGHGPSKYRPKDDTPADMVDTPMQNGVTTASTPSKNTLAIKSETAI</sequence>
<keyword evidence="3" id="KW-1185">Reference proteome</keyword>
<dbReference type="InterPro" id="IPR051026">
    <property type="entry name" value="PI/PC_transfer"/>
</dbReference>
<feature type="compositionally biased region" description="Polar residues" evidence="1">
    <location>
        <begin position="78"/>
        <end position="102"/>
    </location>
</feature>
<dbReference type="InterPro" id="IPR036865">
    <property type="entry name" value="CRAL-TRIO_dom_sf"/>
</dbReference>
<organism evidence="2 3">
    <name type="scientific">Sphaerobolus stellatus (strain SS14)</name>
    <dbReference type="NCBI Taxonomy" id="990650"/>
    <lineage>
        <taxon>Eukaryota</taxon>
        <taxon>Fungi</taxon>
        <taxon>Dikarya</taxon>
        <taxon>Basidiomycota</taxon>
        <taxon>Agaricomycotina</taxon>
        <taxon>Agaricomycetes</taxon>
        <taxon>Phallomycetidae</taxon>
        <taxon>Geastrales</taxon>
        <taxon>Sphaerobolaceae</taxon>
        <taxon>Sphaerobolus</taxon>
    </lineage>
</organism>
<dbReference type="AlphaFoldDB" id="A0A0C9ULT8"/>
<evidence type="ECO:0000313" key="2">
    <source>
        <dbReference type="EMBL" id="KIJ43998.1"/>
    </source>
</evidence>
<dbReference type="PANTHER" id="PTHR45657">
    <property type="entry name" value="CRAL-TRIO DOMAIN-CONTAINING PROTEIN YKL091C-RELATED"/>
    <property type="match status" value="1"/>
</dbReference>
<evidence type="ECO:0000256" key="1">
    <source>
        <dbReference type="SAM" id="MobiDB-lite"/>
    </source>
</evidence>
<dbReference type="PANTHER" id="PTHR45657:SF1">
    <property type="entry name" value="CRAL-TRIO DOMAIN-CONTAINING PROTEIN YKL091C-RELATED"/>
    <property type="match status" value="1"/>
</dbReference>
<name>A0A0C9ULT8_SPHS4</name>
<accession>A0A0C9ULT8</accession>
<dbReference type="EMBL" id="KN837119">
    <property type="protein sequence ID" value="KIJ43998.1"/>
    <property type="molecule type" value="Genomic_DNA"/>
</dbReference>
<dbReference type="Proteomes" id="UP000054279">
    <property type="component" value="Unassembled WGS sequence"/>
</dbReference>
<proteinExistence type="predicted"/>
<reference evidence="2 3" key="1">
    <citation type="submission" date="2014-06" db="EMBL/GenBank/DDBJ databases">
        <title>Evolutionary Origins and Diversification of the Mycorrhizal Mutualists.</title>
        <authorList>
            <consortium name="DOE Joint Genome Institute"/>
            <consortium name="Mycorrhizal Genomics Consortium"/>
            <person name="Kohler A."/>
            <person name="Kuo A."/>
            <person name="Nagy L.G."/>
            <person name="Floudas D."/>
            <person name="Copeland A."/>
            <person name="Barry K.W."/>
            <person name="Cichocki N."/>
            <person name="Veneault-Fourrey C."/>
            <person name="LaButti K."/>
            <person name="Lindquist E.A."/>
            <person name="Lipzen A."/>
            <person name="Lundell T."/>
            <person name="Morin E."/>
            <person name="Murat C."/>
            <person name="Riley R."/>
            <person name="Ohm R."/>
            <person name="Sun H."/>
            <person name="Tunlid A."/>
            <person name="Henrissat B."/>
            <person name="Grigoriev I.V."/>
            <person name="Hibbett D.S."/>
            <person name="Martin F."/>
        </authorList>
    </citation>
    <scope>NUCLEOTIDE SEQUENCE [LARGE SCALE GENOMIC DNA]</scope>
    <source>
        <strain evidence="2 3">SS14</strain>
    </source>
</reference>
<feature type="region of interest" description="Disordered" evidence="1">
    <location>
        <begin position="61"/>
        <end position="102"/>
    </location>
</feature>
<dbReference type="SUPFAM" id="SSF52087">
    <property type="entry name" value="CRAL/TRIO domain"/>
    <property type="match status" value="1"/>
</dbReference>
<evidence type="ECO:0000313" key="3">
    <source>
        <dbReference type="Proteomes" id="UP000054279"/>
    </source>
</evidence>